<reference evidence="1" key="1">
    <citation type="submission" date="2023-07" db="EMBL/GenBank/DDBJ databases">
        <title>The genome sequence of Rhodocytophaga aerolata KACC 12507.</title>
        <authorList>
            <person name="Zhang X."/>
        </authorList>
    </citation>
    <scope>NUCLEOTIDE SEQUENCE</scope>
    <source>
        <strain evidence="1">KACC 12507</strain>
    </source>
</reference>
<name>A0ABT8RE45_9BACT</name>
<gene>
    <name evidence="1" type="ORF">Q0590_29130</name>
</gene>
<dbReference type="SUPFAM" id="SSF50998">
    <property type="entry name" value="Quinoprotein alcohol dehydrogenase-like"/>
    <property type="match status" value="1"/>
</dbReference>
<dbReference type="InterPro" id="IPR011047">
    <property type="entry name" value="Quinoprotein_ADH-like_sf"/>
</dbReference>
<dbReference type="PANTHER" id="PTHR42754:SF1">
    <property type="entry name" value="LIPOPROTEIN"/>
    <property type="match status" value="1"/>
</dbReference>
<comment type="caution">
    <text evidence="1">The sequence shown here is derived from an EMBL/GenBank/DDBJ whole genome shotgun (WGS) entry which is preliminary data.</text>
</comment>
<dbReference type="EMBL" id="JAUKPO010000029">
    <property type="protein sequence ID" value="MDO1450374.1"/>
    <property type="molecule type" value="Genomic_DNA"/>
</dbReference>
<dbReference type="Proteomes" id="UP001168528">
    <property type="component" value="Unassembled WGS sequence"/>
</dbReference>
<dbReference type="PANTHER" id="PTHR42754">
    <property type="entry name" value="ENDOGLUCANASE"/>
    <property type="match status" value="1"/>
</dbReference>
<evidence type="ECO:0000313" key="2">
    <source>
        <dbReference type="Proteomes" id="UP001168528"/>
    </source>
</evidence>
<evidence type="ECO:0008006" key="3">
    <source>
        <dbReference type="Google" id="ProtNLM"/>
    </source>
</evidence>
<evidence type="ECO:0000313" key="1">
    <source>
        <dbReference type="EMBL" id="MDO1450374.1"/>
    </source>
</evidence>
<dbReference type="RefSeq" id="WP_302041175.1">
    <property type="nucleotide sequence ID" value="NZ_JAUKPO010000029.1"/>
</dbReference>
<dbReference type="Gene3D" id="2.130.10.10">
    <property type="entry name" value="YVTN repeat-like/Quinoprotein amine dehydrogenase"/>
    <property type="match status" value="1"/>
</dbReference>
<accession>A0ABT8RE45</accession>
<proteinExistence type="predicted"/>
<dbReference type="InterPro" id="IPR015943">
    <property type="entry name" value="WD40/YVTN_repeat-like_dom_sf"/>
</dbReference>
<organism evidence="1 2">
    <name type="scientific">Rhodocytophaga aerolata</name>
    <dbReference type="NCBI Taxonomy" id="455078"/>
    <lineage>
        <taxon>Bacteria</taxon>
        <taxon>Pseudomonadati</taxon>
        <taxon>Bacteroidota</taxon>
        <taxon>Cytophagia</taxon>
        <taxon>Cytophagales</taxon>
        <taxon>Rhodocytophagaceae</taxon>
        <taxon>Rhodocytophaga</taxon>
    </lineage>
</organism>
<protein>
    <recommendedName>
        <fullName evidence="3">PQQ-binding-like beta-propeller repeat protein</fullName>
    </recommendedName>
</protein>
<keyword evidence="2" id="KW-1185">Reference proteome</keyword>
<sequence>MSPSQSTTFIKLFGGFNTEKAYAVEQTADGGYVGIGSTNSSGKGGMDMYLIKTDKGGNIEWEKTIGETLDDEGKAIHILADGSILCLGDFTHEGGFTDLYLVKLSSAGEIVWTKTFGQPGRNEKAFDLKITATGDLLLIGNTLATAGTTDMYLVKTDANGTLLWQKDYGLTGLQDEIAAVRETSEGNLLWCGTEFRERTGKISSDMRMILTNATGDVIWDKNVGRENLDKGADVLLKDTGFIGLGTTFHAQEADADIFLISLFESGNTRWEKAVLKPKTNEEARSIAPTKDGGYIITGSTSLPGTGNEDILLLKVDGRGNELWSKSFGGLLPDTGNQVKQTADGGYIIFGTIYFETNAMLCLIKTTAQGELDRK</sequence>